<dbReference type="PANTHER" id="PTHR33866">
    <property type="entry name" value="S-ADENOSYLMETHIONINE DECARBOXYLASE PROENZYME"/>
    <property type="match status" value="1"/>
</dbReference>
<organism evidence="11 12">
    <name type="scientific">Lipingzhangella halophila</name>
    <dbReference type="NCBI Taxonomy" id="1783352"/>
    <lineage>
        <taxon>Bacteria</taxon>
        <taxon>Bacillati</taxon>
        <taxon>Actinomycetota</taxon>
        <taxon>Actinomycetes</taxon>
        <taxon>Streptosporangiales</taxon>
        <taxon>Nocardiopsidaceae</taxon>
        <taxon>Lipingzhangella</taxon>
    </lineage>
</organism>
<dbReference type="GO" id="GO:0005829">
    <property type="term" value="C:cytosol"/>
    <property type="evidence" value="ECO:0007669"/>
    <property type="project" value="TreeGrafter"/>
</dbReference>
<evidence type="ECO:0000256" key="6">
    <source>
        <dbReference type="ARBA" id="ARBA00023115"/>
    </source>
</evidence>
<keyword evidence="7" id="KW-0865">Zymogen</keyword>
<dbReference type="EMBL" id="JACHJT010000001">
    <property type="protein sequence ID" value="MBB4934427.1"/>
    <property type="molecule type" value="Genomic_DNA"/>
</dbReference>
<keyword evidence="12" id="KW-1185">Reference proteome</keyword>
<keyword evidence="2" id="KW-0949">S-adenosyl-L-methionine</keyword>
<dbReference type="Proteomes" id="UP000523007">
    <property type="component" value="Unassembled WGS sequence"/>
</dbReference>
<keyword evidence="9" id="KW-0704">Schiff base</keyword>
<accession>A0A7W7RLZ1</accession>
<dbReference type="GO" id="GO:0008295">
    <property type="term" value="P:spermidine biosynthetic process"/>
    <property type="evidence" value="ECO:0007669"/>
    <property type="project" value="UniProtKB-KW"/>
</dbReference>
<dbReference type="AlphaFoldDB" id="A0A7W7RLZ1"/>
<dbReference type="Gene3D" id="3.60.90.10">
    <property type="entry name" value="S-adenosylmethionine decarboxylase"/>
    <property type="match status" value="1"/>
</dbReference>
<sequence length="142" mass="15694">MICLAVDLLDCTHPDPAPDQLGHAMHTTAHLLGVHVLHDAPVQFPTHGTTRMMVLAESHLVVSTWPEYHLAQIDLVTCRANTPPEQALTPLTHLFGATETRHHHIRRADPRLGPFACSSDNRLHVMPARTPVQQSSPEPNSH</sequence>
<keyword evidence="8 11" id="KW-0456">Lyase</keyword>
<gene>
    <name evidence="11" type="ORF">F4561_005247</name>
</gene>
<dbReference type="InterPro" id="IPR003826">
    <property type="entry name" value="AdoMetDC_fam_prok"/>
</dbReference>
<evidence type="ECO:0000256" key="5">
    <source>
        <dbReference type="ARBA" id="ARBA00023066"/>
    </source>
</evidence>
<dbReference type="PANTHER" id="PTHR33866:SF2">
    <property type="entry name" value="S-ADENOSYLMETHIONINE DECARBOXYLASE PROENZYME"/>
    <property type="match status" value="1"/>
</dbReference>
<protein>
    <submittedName>
        <fullName evidence="11">S-adenosylmethionine decarboxylase</fullName>
        <ecNumber evidence="11">4.1.1.50</ecNumber>
    </submittedName>
</protein>
<dbReference type="InterPro" id="IPR016067">
    <property type="entry name" value="S-AdoMet_deCO2ase_core"/>
</dbReference>
<keyword evidence="5" id="KW-0745">Spermidine biosynthesis</keyword>
<comment type="cofactor">
    <cofactor evidence="1">
        <name>pyruvate</name>
        <dbReference type="ChEBI" id="CHEBI:15361"/>
    </cofactor>
</comment>
<dbReference type="SUPFAM" id="SSF56276">
    <property type="entry name" value="S-adenosylmethionine decarboxylase"/>
    <property type="match status" value="1"/>
</dbReference>
<proteinExistence type="predicted"/>
<keyword evidence="4" id="KW-0068">Autocatalytic cleavage</keyword>
<keyword evidence="3" id="KW-0210">Decarboxylase</keyword>
<evidence type="ECO:0000313" key="12">
    <source>
        <dbReference type="Proteomes" id="UP000523007"/>
    </source>
</evidence>
<evidence type="ECO:0000256" key="2">
    <source>
        <dbReference type="ARBA" id="ARBA00022691"/>
    </source>
</evidence>
<keyword evidence="10" id="KW-0670">Pyruvate</keyword>
<evidence type="ECO:0000256" key="7">
    <source>
        <dbReference type="ARBA" id="ARBA00023145"/>
    </source>
</evidence>
<name>A0A7W7RLZ1_9ACTN</name>
<reference evidence="11 12" key="1">
    <citation type="submission" date="2020-08" db="EMBL/GenBank/DDBJ databases">
        <title>Sequencing the genomes of 1000 actinobacteria strains.</title>
        <authorList>
            <person name="Klenk H.-P."/>
        </authorList>
    </citation>
    <scope>NUCLEOTIDE SEQUENCE [LARGE SCALE GENOMIC DNA]</scope>
    <source>
        <strain evidence="11 12">DSM 102030</strain>
    </source>
</reference>
<evidence type="ECO:0000256" key="4">
    <source>
        <dbReference type="ARBA" id="ARBA00022813"/>
    </source>
</evidence>
<comment type="caution">
    <text evidence="11">The sequence shown here is derived from an EMBL/GenBank/DDBJ whole genome shotgun (WGS) entry which is preliminary data.</text>
</comment>
<dbReference type="Pfam" id="PF02675">
    <property type="entry name" value="AdoMet_dc"/>
    <property type="match status" value="1"/>
</dbReference>
<keyword evidence="6" id="KW-0620">Polyamine biosynthesis</keyword>
<evidence type="ECO:0000256" key="8">
    <source>
        <dbReference type="ARBA" id="ARBA00023239"/>
    </source>
</evidence>
<dbReference type="RefSeq" id="WP_184582480.1">
    <property type="nucleotide sequence ID" value="NZ_JACHJT010000001.1"/>
</dbReference>
<evidence type="ECO:0000256" key="9">
    <source>
        <dbReference type="ARBA" id="ARBA00023270"/>
    </source>
</evidence>
<evidence type="ECO:0000256" key="10">
    <source>
        <dbReference type="ARBA" id="ARBA00023317"/>
    </source>
</evidence>
<evidence type="ECO:0000256" key="1">
    <source>
        <dbReference type="ARBA" id="ARBA00001928"/>
    </source>
</evidence>
<dbReference type="EC" id="4.1.1.50" evidence="11"/>
<evidence type="ECO:0000313" key="11">
    <source>
        <dbReference type="EMBL" id="MBB4934427.1"/>
    </source>
</evidence>
<dbReference type="GO" id="GO:0004014">
    <property type="term" value="F:adenosylmethionine decarboxylase activity"/>
    <property type="evidence" value="ECO:0007669"/>
    <property type="project" value="UniProtKB-EC"/>
</dbReference>
<evidence type="ECO:0000256" key="3">
    <source>
        <dbReference type="ARBA" id="ARBA00022793"/>
    </source>
</evidence>